<keyword evidence="1" id="KW-0812">Transmembrane</keyword>
<feature type="transmembrane region" description="Helical" evidence="1">
    <location>
        <begin position="63"/>
        <end position="82"/>
    </location>
</feature>
<proteinExistence type="predicted"/>
<keyword evidence="3" id="KW-1185">Reference proteome</keyword>
<dbReference type="InterPro" id="IPR056964">
    <property type="entry name" value="Phage_holin"/>
</dbReference>
<dbReference type="Pfam" id="PF23778">
    <property type="entry name" value="Phage_holin_2"/>
    <property type="match status" value="1"/>
</dbReference>
<dbReference type="Proteomes" id="UP001304441">
    <property type="component" value="Segment"/>
</dbReference>
<evidence type="ECO:0000256" key="1">
    <source>
        <dbReference type="SAM" id="Phobius"/>
    </source>
</evidence>
<accession>A0AA96KK07</accession>
<dbReference type="EMBL" id="OR521058">
    <property type="protein sequence ID" value="WNO25848.1"/>
    <property type="molecule type" value="Genomic_DNA"/>
</dbReference>
<keyword evidence="1" id="KW-1133">Transmembrane helix</keyword>
<organism evidence="2 3">
    <name type="scientific">Arthrobacter phage Altadena</name>
    <dbReference type="NCBI Taxonomy" id="3059064"/>
    <lineage>
        <taxon>Viruses</taxon>
        <taxon>Duplodnaviria</taxon>
        <taxon>Heunggongvirae</taxon>
        <taxon>Uroviricota</taxon>
        <taxon>Caudoviricetes</taxon>
        <taxon>Berryhillviridae</taxon>
        <taxon>Altadenavirus</taxon>
        <taxon>Altadenavirus altadena</taxon>
    </lineage>
</organism>
<keyword evidence="1" id="KW-0472">Membrane</keyword>
<protein>
    <submittedName>
        <fullName evidence="2">Membrane protein</fullName>
    </submittedName>
</protein>
<feature type="transmembrane region" description="Helical" evidence="1">
    <location>
        <begin position="37"/>
        <end position="57"/>
    </location>
</feature>
<evidence type="ECO:0000313" key="2">
    <source>
        <dbReference type="EMBL" id="WNO25848.1"/>
    </source>
</evidence>
<evidence type="ECO:0000313" key="3">
    <source>
        <dbReference type="Proteomes" id="UP001304441"/>
    </source>
</evidence>
<feature type="transmembrane region" description="Helical" evidence="1">
    <location>
        <begin position="6"/>
        <end position="25"/>
    </location>
</feature>
<sequence length="105" mass="11577">MEWFRASLLVLTLSLGLVTGFYLFTARFWVFAAGRRLAALLSSFTALCLYVFIARVLPEPPRYALGTLLVLILSGAILRMGATMFADWRGAGAPAPRPKKKESPK</sequence>
<gene>
    <name evidence="2" type="primary">26</name>
    <name evidence="2" type="ORF">SEA_ALTADENA_26</name>
</gene>
<reference evidence="2 3" key="1">
    <citation type="submission" date="2023-08" db="EMBL/GenBank/DDBJ databases">
        <authorList>
            <person name="Beyer A.R."/>
            <person name="Cuttino I."/>
            <person name="Clifton D.R."/>
            <person name="Poitier J.S."/>
            <person name="White J."/>
            <person name="Ko C."/>
            <person name="Russell D.A."/>
            <person name="Jacobs-Sera D."/>
            <person name="Hatfull G.F."/>
        </authorList>
    </citation>
    <scope>NUCLEOTIDE SEQUENCE [LARGE SCALE GENOMIC DNA]</scope>
</reference>
<name>A0AA96KK07_9CAUD</name>